<sequence>MISRLFCGRDCDFAALCKKLLLICAKWFVCNALEMFPKTRFYANDVLNLGILRGNPLNVRAKGALNEVSKDTMKIIFGRFKKWTKS</sequence>
<proteinExistence type="predicted"/>
<name>A0A2K1PEK3_9BACT</name>
<dbReference type="EMBL" id="AZRN01000004">
    <property type="protein sequence ID" value="PNS01216.1"/>
    <property type="molecule type" value="Genomic_DNA"/>
</dbReference>
<protein>
    <submittedName>
        <fullName evidence="1">Uncharacterized protein</fullName>
    </submittedName>
</protein>
<reference evidence="1 2" key="1">
    <citation type="submission" date="2013-12" db="EMBL/GenBank/DDBJ databases">
        <title>Comparative genomics of Petrotoga isolates.</title>
        <authorList>
            <person name="Nesbo C.L."/>
            <person name="Charchuk R."/>
            <person name="Chow K."/>
        </authorList>
    </citation>
    <scope>NUCLEOTIDE SEQUENCE [LARGE SCALE GENOMIC DNA]</scope>
    <source>
        <strain evidence="1 2">DSM 14811</strain>
    </source>
</reference>
<evidence type="ECO:0000313" key="2">
    <source>
        <dbReference type="Proteomes" id="UP000236604"/>
    </source>
</evidence>
<gene>
    <name evidence="1" type="ORF">X927_00995</name>
</gene>
<comment type="caution">
    <text evidence="1">The sequence shown here is derived from an EMBL/GenBank/DDBJ whole genome shotgun (WGS) entry which is preliminary data.</text>
</comment>
<organism evidence="1 2">
    <name type="scientific">Petrotoga mexicana DSM 14811</name>
    <dbReference type="NCBI Taxonomy" id="1122954"/>
    <lineage>
        <taxon>Bacteria</taxon>
        <taxon>Thermotogati</taxon>
        <taxon>Thermotogota</taxon>
        <taxon>Thermotogae</taxon>
        <taxon>Petrotogales</taxon>
        <taxon>Petrotogaceae</taxon>
        <taxon>Petrotoga</taxon>
    </lineage>
</organism>
<dbReference type="Proteomes" id="UP000236604">
    <property type="component" value="Unassembled WGS sequence"/>
</dbReference>
<dbReference type="AlphaFoldDB" id="A0A2K1PEK3"/>
<evidence type="ECO:0000313" key="1">
    <source>
        <dbReference type="EMBL" id="PNS01216.1"/>
    </source>
</evidence>
<accession>A0A2K1PEK3</accession>
<keyword evidence="2" id="KW-1185">Reference proteome</keyword>